<dbReference type="EMBL" id="CP123967">
    <property type="protein sequence ID" value="WGT46290.1"/>
    <property type="molecule type" value="Genomic_DNA"/>
</dbReference>
<evidence type="ECO:0000313" key="2">
    <source>
        <dbReference type="Proteomes" id="UP001244136"/>
    </source>
</evidence>
<accession>A0ABY8PV15</accession>
<dbReference type="Proteomes" id="UP001244136">
    <property type="component" value="Chromosome"/>
</dbReference>
<reference evidence="1 2" key="1">
    <citation type="journal article" date="2008" name="Int. J. Syst. Evol. Microbiol.">
        <title>Tessaracoccus flavescens sp. nov., isolated from marine sediment.</title>
        <authorList>
            <person name="Lee D.W."/>
            <person name="Lee S.D."/>
        </authorList>
    </citation>
    <scope>NUCLEOTIDE SEQUENCE [LARGE SCALE GENOMIC DNA]</scope>
    <source>
        <strain evidence="1 2">T21</strain>
    </source>
</reference>
<name>A0ABY8PV15_9ACTN</name>
<organism evidence="1 2">
    <name type="scientific">Tessaracoccus lacteus</name>
    <dbReference type="NCBI Taxonomy" id="3041766"/>
    <lineage>
        <taxon>Bacteria</taxon>
        <taxon>Bacillati</taxon>
        <taxon>Actinomycetota</taxon>
        <taxon>Actinomycetes</taxon>
        <taxon>Propionibacteriales</taxon>
        <taxon>Propionibacteriaceae</taxon>
        <taxon>Tessaracoccus</taxon>
    </lineage>
</organism>
<keyword evidence="2" id="KW-1185">Reference proteome</keyword>
<dbReference type="RefSeq" id="WP_281144097.1">
    <property type="nucleotide sequence ID" value="NZ_CP123967.1"/>
</dbReference>
<gene>
    <name evidence="1" type="ORF">QH948_08980</name>
</gene>
<protein>
    <submittedName>
        <fullName evidence="1">Uncharacterized protein</fullName>
    </submittedName>
</protein>
<sequence length="128" mass="13988">MGLFSKLFGGEEAAEPSTTAFSRDAVREPVERLIAALDALTAEMKTDASKLHNPGWQGRIKDLRGSSGSLSLLVRNPGFEKDDLFEVLSTVRPLYRGEPTEHVEHLHHLNQEVVDAIEGVHAASRASV</sequence>
<proteinExistence type="predicted"/>
<evidence type="ECO:0000313" key="1">
    <source>
        <dbReference type="EMBL" id="WGT46290.1"/>
    </source>
</evidence>